<organism evidence="12 13">
    <name type="scientific">Chanos chanos</name>
    <name type="common">Milkfish</name>
    <name type="synonym">Mugil chanos</name>
    <dbReference type="NCBI Taxonomy" id="29144"/>
    <lineage>
        <taxon>Eukaryota</taxon>
        <taxon>Metazoa</taxon>
        <taxon>Chordata</taxon>
        <taxon>Craniata</taxon>
        <taxon>Vertebrata</taxon>
        <taxon>Euteleostomi</taxon>
        <taxon>Actinopterygii</taxon>
        <taxon>Neopterygii</taxon>
        <taxon>Teleostei</taxon>
        <taxon>Ostariophysi</taxon>
        <taxon>Gonorynchiformes</taxon>
        <taxon>Chanidae</taxon>
        <taxon>Chanos</taxon>
    </lineage>
</organism>
<evidence type="ECO:0000256" key="2">
    <source>
        <dbReference type="ARBA" id="ARBA00004162"/>
    </source>
</evidence>
<dbReference type="CTD" id="2121"/>
<feature type="compositionally biased region" description="Low complexity" evidence="10">
    <location>
        <begin position="152"/>
        <end position="161"/>
    </location>
</feature>
<dbReference type="InParanoid" id="A0A6J2UQ80"/>
<feature type="compositionally biased region" description="Acidic residues" evidence="10">
    <location>
        <begin position="167"/>
        <end position="179"/>
    </location>
</feature>
<dbReference type="GO" id="GO:0098797">
    <property type="term" value="C:plasma membrane protein complex"/>
    <property type="evidence" value="ECO:0007669"/>
    <property type="project" value="TreeGrafter"/>
</dbReference>
<accession>A0A6J2UQ80</accession>
<dbReference type="GeneID" id="115804889"/>
<dbReference type="AlphaFoldDB" id="A0A6J2UQ80"/>
<evidence type="ECO:0000256" key="6">
    <source>
        <dbReference type="ARBA" id="ARBA00022989"/>
    </source>
</evidence>
<evidence type="ECO:0000256" key="7">
    <source>
        <dbReference type="ARBA" id="ARBA00023136"/>
    </source>
</evidence>
<keyword evidence="5 11" id="KW-0812">Transmembrane</keyword>
<feature type="region of interest" description="Disordered" evidence="10">
    <location>
        <begin position="131"/>
        <end position="188"/>
    </location>
</feature>
<evidence type="ECO:0000313" key="12">
    <source>
        <dbReference type="Proteomes" id="UP000504632"/>
    </source>
</evidence>
<dbReference type="OrthoDB" id="8910527at2759"/>
<gene>
    <name evidence="13" type="primary">evc</name>
</gene>
<evidence type="ECO:0000256" key="8">
    <source>
        <dbReference type="ARBA" id="ARBA00023212"/>
    </source>
</evidence>
<evidence type="ECO:0000256" key="4">
    <source>
        <dbReference type="ARBA" id="ARBA00022490"/>
    </source>
</evidence>
<dbReference type="InterPro" id="IPR026501">
    <property type="entry name" value="Limbin/EVC"/>
</dbReference>
<sequence>MSDSGAIGECSSDVEIQCAESLQIYAGLLTVAIAFGLFFGLVTAALLYVFVLKPVLISRKEHDPRRLFEMDEGDQKEDLRDGASMGQRAGKSSARTDREKKQMATNSDVAAFALKAKVVYPINQRYRPLADGASNPSLHEHSKLPALPPRGSSSSSSMESMCQGRGEDDDDNEDDDDDSSQFISASPAPKTLESEKFTRVLHYPETLSYPGHEGRVSLYSLALQELQQQLAQVQQDKWEVGVPQYHYDTIFLQSLKLLLSSESQKDSVNSTFYRDVLLTQEKGVAELKKCVSCDVIGSERGEEAGTVFCTVEQMEKAGRDRLEHSLQTALRFGKQVELLCENLLSKNSGLPQEAAQNMTCMLLNCLLLLEKQLMECESSIMKCVMDRLQWWEEVSGWLRLKTALVSQEAGLRLKLAAESLEQLTGDGQLGFSHMEKVLGELQMTMREELQRTSEELRRQTKELVCERSRKMDLKKRKMMKAQSRERRRVLESGQQARDTQEYVKTWFDLQVKQRKQRTELEIQQDGRVTEALCELWKRLLSSCSERLAEICRETFLSSLPEQSHLPLEQCQHLQKELDLRMNTELLKDDLKMQQQINTLREQLDKDRQVWTEEEALAQACLSHLVNQQLKIVMVMVVRQRDVQERTADLIVQKQRHLLSVVQRHMLARHYFIGALREMRVSRLKFQPLRDYTDLTVQENIQDLSGSVGMGPLCSEAVLIGQGLQQEFLSELETVSELLQGHAQFLVGHALSHSARLRLDSSNSKQSHSGPAEDSKAEWIEALSESVYVTRDSITSLIHTYHSQMQSIFTAAQQNLQLYPHSHAEEDERQKETALLSQALQKELSNWARKPHSSEFYQRVELQRRRMLLQFEVNEESMHRILRNRTPTLDHEQEYRHKLREAEESFMARLAAAARVPLGNRESPHPDSPTGMDTGLLSLLRQDDENLQLRSDSFSHEPNCSSIAVDNRKRFQRRREVMNT</sequence>
<dbReference type="GO" id="GO:0007224">
    <property type="term" value="P:smoothened signaling pathway"/>
    <property type="evidence" value="ECO:0007669"/>
    <property type="project" value="InterPro"/>
</dbReference>
<evidence type="ECO:0000313" key="13">
    <source>
        <dbReference type="RefSeq" id="XP_030621236.1"/>
    </source>
</evidence>
<evidence type="ECO:0000256" key="11">
    <source>
        <dbReference type="SAM" id="Phobius"/>
    </source>
</evidence>
<protein>
    <submittedName>
        <fullName evidence="13">Ellis-van Creveld syndrome protein</fullName>
    </submittedName>
</protein>
<dbReference type="RefSeq" id="XP_030621236.1">
    <property type="nucleotide sequence ID" value="XM_030765376.1"/>
</dbReference>
<evidence type="ECO:0000256" key="10">
    <source>
        <dbReference type="SAM" id="MobiDB-lite"/>
    </source>
</evidence>
<keyword evidence="6 11" id="KW-1133">Transmembrane helix</keyword>
<evidence type="ECO:0000256" key="1">
    <source>
        <dbReference type="ARBA" id="ARBA00004120"/>
    </source>
</evidence>
<evidence type="ECO:0000256" key="9">
    <source>
        <dbReference type="ARBA" id="ARBA00023273"/>
    </source>
</evidence>
<comment type="subcellular location">
    <subcellularLocation>
        <location evidence="2">Cell membrane</location>
        <topology evidence="2">Single-pass membrane protein</topology>
    </subcellularLocation>
    <subcellularLocation>
        <location evidence="1">Cytoplasm</location>
        <location evidence="1">Cytoskeleton</location>
        <location evidence="1">Cilium basal body</location>
    </subcellularLocation>
</comment>
<dbReference type="Proteomes" id="UP000504632">
    <property type="component" value="Chromosome 2"/>
</dbReference>
<proteinExistence type="predicted"/>
<feature type="region of interest" description="Disordered" evidence="10">
    <location>
        <begin position="68"/>
        <end position="103"/>
    </location>
</feature>
<name>A0A6J2UQ80_CHACN</name>
<evidence type="ECO:0000256" key="5">
    <source>
        <dbReference type="ARBA" id="ARBA00022692"/>
    </source>
</evidence>
<reference evidence="13" key="1">
    <citation type="submission" date="2025-08" db="UniProtKB">
        <authorList>
            <consortium name="RefSeq"/>
        </authorList>
    </citation>
    <scope>IDENTIFICATION</scope>
</reference>
<dbReference type="GO" id="GO:0060170">
    <property type="term" value="C:ciliary membrane"/>
    <property type="evidence" value="ECO:0007669"/>
    <property type="project" value="TreeGrafter"/>
</dbReference>
<keyword evidence="4" id="KW-0963">Cytoplasm</keyword>
<feature type="transmembrane region" description="Helical" evidence="11">
    <location>
        <begin position="24"/>
        <end position="51"/>
    </location>
</feature>
<keyword evidence="7 11" id="KW-0472">Membrane</keyword>
<dbReference type="PANTHER" id="PTHR16795">
    <property type="entry name" value="LIMBIN/ELLIS-VAN CREVELD PROTEIN"/>
    <property type="match status" value="1"/>
</dbReference>
<evidence type="ECO:0000256" key="3">
    <source>
        <dbReference type="ARBA" id="ARBA00022475"/>
    </source>
</evidence>
<dbReference type="PANTHER" id="PTHR16795:SF13">
    <property type="entry name" value="EVC COMPLEX MEMBER EVC"/>
    <property type="match status" value="1"/>
</dbReference>
<keyword evidence="12" id="KW-1185">Reference proteome</keyword>
<keyword evidence="3" id="KW-1003">Cell membrane</keyword>
<keyword evidence="8" id="KW-0206">Cytoskeleton</keyword>
<keyword evidence="9" id="KW-0966">Cell projection</keyword>